<reference evidence="6 7" key="1">
    <citation type="submission" date="2018-06" db="EMBL/GenBank/DDBJ databases">
        <title>Genomic Encyclopedia of Type Strains, Phase IV (KMG-IV): sequencing the most valuable type-strain genomes for metagenomic binning, comparative biology and taxonomic classification.</title>
        <authorList>
            <person name="Goeker M."/>
        </authorList>
    </citation>
    <scope>NUCLEOTIDE SEQUENCE [LARGE SCALE GENOMIC DNA]</scope>
    <source>
        <strain evidence="6 7">DSM 24032</strain>
    </source>
</reference>
<feature type="domain" description="Aldehyde dehydrogenase" evidence="5">
    <location>
        <begin position="16"/>
        <end position="471"/>
    </location>
</feature>
<dbReference type="GO" id="GO:0016620">
    <property type="term" value="F:oxidoreductase activity, acting on the aldehyde or oxo group of donors, NAD or NADP as acceptor"/>
    <property type="evidence" value="ECO:0007669"/>
    <property type="project" value="InterPro"/>
</dbReference>
<evidence type="ECO:0000256" key="4">
    <source>
        <dbReference type="PIRSR" id="PIRSR036492-1"/>
    </source>
</evidence>
<dbReference type="Pfam" id="PF00171">
    <property type="entry name" value="Aldedh"/>
    <property type="match status" value="1"/>
</dbReference>
<dbReference type="EMBL" id="QNRT01000001">
    <property type="protein sequence ID" value="RBP52915.1"/>
    <property type="molecule type" value="Genomic_DNA"/>
</dbReference>
<dbReference type="GO" id="GO:0006081">
    <property type="term" value="P:aldehyde metabolic process"/>
    <property type="evidence" value="ECO:0007669"/>
    <property type="project" value="InterPro"/>
</dbReference>
<proteinExistence type="inferred from homology"/>
<keyword evidence="2 3" id="KW-0560">Oxidoreductase</keyword>
<organism evidence="6 7">
    <name type="scientific">Arenicella xantha</name>
    <dbReference type="NCBI Taxonomy" id="644221"/>
    <lineage>
        <taxon>Bacteria</taxon>
        <taxon>Pseudomonadati</taxon>
        <taxon>Pseudomonadota</taxon>
        <taxon>Gammaproteobacteria</taxon>
        <taxon>Arenicellales</taxon>
        <taxon>Arenicellaceae</taxon>
        <taxon>Arenicella</taxon>
    </lineage>
</organism>
<feature type="active site" evidence="4">
    <location>
        <position position="247"/>
    </location>
</feature>
<dbReference type="AlphaFoldDB" id="A0A395JQT0"/>
<sequence length="474" mass="50335">MKQLPSLDKHYINGQWVSSKSPATFDVVSPVTAKVVDQLSMGDSADIDSAVDAAKQAFPLFAATSQEQRVALFDRLIAAYEDSLDDMAQAITTEMGAPITMSQQKQTMVGLGLLKSMRQTLIDFSPTEKIGDVLVQKQPIGVAGMITPWNWPMNQVVCKVSAALAAGCSMVLKPSEYAPYSAALFADIVDRAELPPGVFNLVHGGARAGEALASHVDVDVISITGSVRAGVAVAQAAAPTVKRVTQELGGKSPFIVLSDADLSAAANSCVARLMLNTGQSCNAPTRLIVPEQHKAEILAAIKTAISNFKVGDPFEDSTDIGPVVNKLQFDRVNAYIQTGIDEGAKVLCGGVSDHDASRGFFVKPTCFYDVDEGMTVAQEEIFGPVLVVLSYSDIEQAIQIANASNFGLSAYVYGHNINDSMQVATKLQAGMVHVNDAIATMDAPFGGFKQSGNGRERGVFGLEEYLEAKSIYVG</sequence>
<evidence type="ECO:0000313" key="6">
    <source>
        <dbReference type="EMBL" id="RBP52915.1"/>
    </source>
</evidence>
<dbReference type="InParanoid" id="A0A395JQT0"/>
<dbReference type="CDD" id="cd07138">
    <property type="entry name" value="ALDH_CddD_SSP0762"/>
    <property type="match status" value="1"/>
</dbReference>
<dbReference type="SUPFAM" id="SSF53720">
    <property type="entry name" value="ALDH-like"/>
    <property type="match status" value="1"/>
</dbReference>
<dbReference type="FunFam" id="3.40.605.10:FF:000007">
    <property type="entry name" value="NAD/NADP-dependent betaine aldehyde dehydrogenase"/>
    <property type="match status" value="1"/>
</dbReference>
<dbReference type="InterPro" id="IPR016163">
    <property type="entry name" value="Ald_DH_C"/>
</dbReference>
<dbReference type="InterPro" id="IPR015590">
    <property type="entry name" value="Aldehyde_DH_dom"/>
</dbReference>
<dbReference type="RefSeq" id="WP_113952525.1">
    <property type="nucleotide sequence ID" value="NZ_QNRT01000001.1"/>
</dbReference>
<dbReference type="FunFam" id="3.40.309.10:FF:000012">
    <property type="entry name" value="Betaine aldehyde dehydrogenase"/>
    <property type="match status" value="1"/>
</dbReference>
<feature type="active site" evidence="4">
    <location>
        <position position="281"/>
    </location>
</feature>
<dbReference type="InterPro" id="IPR012394">
    <property type="entry name" value="Aldehyde_DH_NAD(P)"/>
</dbReference>
<dbReference type="OrthoDB" id="9812625at2"/>
<gene>
    <name evidence="6" type="ORF">DFR28_101299</name>
</gene>
<comment type="similarity">
    <text evidence="1 3">Belongs to the aldehyde dehydrogenase family.</text>
</comment>
<name>A0A395JQT0_9GAMM</name>
<evidence type="ECO:0000313" key="7">
    <source>
        <dbReference type="Proteomes" id="UP000253083"/>
    </source>
</evidence>
<dbReference type="Proteomes" id="UP000253083">
    <property type="component" value="Unassembled WGS sequence"/>
</dbReference>
<evidence type="ECO:0000259" key="5">
    <source>
        <dbReference type="Pfam" id="PF00171"/>
    </source>
</evidence>
<evidence type="ECO:0000256" key="3">
    <source>
        <dbReference type="PIRNR" id="PIRNR036492"/>
    </source>
</evidence>
<keyword evidence="7" id="KW-1185">Reference proteome</keyword>
<dbReference type="Gene3D" id="3.40.309.10">
    <property type="entry name" value="Aldehyde Dehydrogenase, Chain A, domain 2"/>
    <property type="match status" value="1"/>
</dbReference>
<evidence type="ECO:0000256" key="1">
    <source>
        <dbReference type="ARBA" id="ARBA00009986"/>
    </source>
</evidence>
<dbReference type="PIRSF" id="PIRSF036492">
    <property type="entry name" value="ALDH"/>
    <property type="match status" value="1"/>
</dbReference>
<dbReference type="Gene3D" id="3.40.605.10">
    <property type="entry name" value="Aldehyde Dehydrogenase, Chain A, domain 1"/>
    <property type="match status" value="1"/>
</dbReference>
<dbReference type="PANTHER" id="PTHR42804:SF1">
    <property type="entry name" value="ALDEHYDE DEHYDROGENASE-RELATED"/>
    <property type="match status" value="1"/>
</dbReference>
<dbReference type="InterPro" id="IPR016162">
    <property type="entry name" value="Ald_DH_N"/>
</dbReference>
<dbReference type="InterPro" id="IPR016161">
    <property type="entry name" value="Ald_DH/histidinol_DH"/>
</dbReference>
<accession>A0A395JQT0</accession>
<evidence type="ECO:0000256" key="2">
    <source>
        <dbReference type="ARBA" id="ARBA00023002"/>
    </source>
</evidence>
<comment type="caution">
    <text evidence="6">The sequence shown here is derived from an EMBL/GenBank/DDBJ whole genome shotgun (WGS) entry which is preliminary data.</text>
</comment>
<dbReference type="PANTHER" id="PTHR42804">
    <property type="entry name" value="ALDEHYDE DEHYDROGENASE"/>
    <property type="match status" value="1"/>
</dbReference>
<protein>
    <recommendedName>
        <fullName evidence="3">Aldehyde dehydrogenase</fullName>
    </recommendedName>
</protein>